<dbReference type="AlphaFoldDB" id="C5FSJ8"/>
<feature type="region of interest" description="Disordered" evidence="1">
    <location>
        <begin position="1"/>
        <end position="32"/>
    </location>
</feature>
<organism evidence="2 3">
    <name type="scientific">Arthroderma otae (strain ATCC MYA-4605 / CBS 113480)</name>
    <name type="common">Microsporum canis</name>
    <dbReference type="NCBI Taxonomy" id="554155"/>
    <lineage>
        <taxon>Eukaryota</taxon>
        <taxon>Fungi</taxon>
        <taxon>Dikarya</taxon>
        <taxon>Ascomycota</taxon>
        <taxon>Pezizomycotina</taxon>
        <taxon>Eurotiomycetes</taxon>
        <taxon>Eurotiomycetidae</taxon>
        <taxon>Onygenales</taxon>
        <taxon>Arthrodermataceae</taxon>
        <taxon>Microsporum</taxon>
    </lineage>
</organism>
<gene>
    <name evidence="2" type="ORF">MCYG_05670</name>
</gene>
<dbReference type="GeneID" id="9227212"/>
<evidence type="ECO:0000313" key="2">
    <source>
        <dbReference type="EMBL" id="EEQ32851.1"/>
    </source>
</evidence>
<name>C5FSJ8_ARTOC</name>
<protein>
    <submittedName>
        <fullName evidence="2">Uncharacterized protein</fullName>
    </submittedName>
</protein>
<dbReference type="EMBL" id="DS995705">
    <property type="protein sequence ID" value="EEQ32851.1"/>
    <property type="molecule type" value="Genomic_DNA"/>
</dbReference>
<dbReference type="HOGENOM" id="CLU_1824855_0_0_1"/>
<feature type="compositionally biased region" description="Basic and acidic residues" evidence="1">
    <location>
        <begin position="1"/>
        <end position="15"/>
    </location>
</feature>
<sequence>MPAEKENRVTKDSHKAVMAGAEDTETERGQENKTYEQLFTEAEENAGKCSSLYIYATAWAGIEADGCTIFFSLGTLLWYQKQRQPMNQRFNPRFMSPQKNIHWAALPLLPEKNLTSTCFRGGGIRVQTKADHWSVMDQRSV</sequence>
<evidence type="ECO:0000313" key="3">
    <source>
        <dbReference type="Proteomes" id="UP000002035"/>
    </source>
</evidence>
<reference evidence="3" key="1">
    <citation type="journal article" date="2012" name="MBio">
        <title>Comparative genome analysis of Trichophyton rubrum and related dermatophytes reveals candidate genes involved in infection.</title>
        <authorList>
            <person name="Martinez D.A."/>
            <person name="Oliver B.G."/>
            <person name="Graeser Y."/>
            <person name="Goldberg J.M."/>
            <person name="Li W."/>
            <person name="Martinez-Rossi N.M."/>
            <person name="Monod M."/>
            <person name="Shelest E."/>
            <person name="Barton R.C."/>
            <person name="Birch E."/>
            <person name="Brakhage A.A."/>
            <person name="Chen Z."/>
            <person name="Gurr S.J."/>
            <person name="Heiman D."/>
            <person name="Heitman J."/>
            <person name="Kosti I."/>
            <person name="Rossi A."/>
            <person name="Saif S."/>
            <person name="Samalova M."/>
            <person name="Saunders C.W."/>
            <person name="Shea T."/>
            <person name="Summerbell R.C."/>
            <person name="Xu J."/>
            <person name="Young S."/>
            <person name="Zeng Q."/>
            <person name="Birren B.W."/>
            <person name="Cuomo C.A."/>
            <person name="White T.C."/>
        </authorList>
    </citation>
    <scope>NUCLEOTIDE SEQUENCE [LARGE SCALE GENOMIC DNA]</scope>
    <source>
        <strain evidence="3">ATCC MYA-4605 / CBS 113480</strain>
    </source>
</reference>
<keyword evidence="3" id="KW-1185">Reference proteome</keyword>
<accession>C5FSJ8</accession>
<dbReference type="Proteomes" id="UP000002035">
    <property type="component" value="Unassembled WGS sequence"/>
</dbReference>
<dbReference type="VEuPathDB" id="FungiDB:MCYG_05670"/>
<evidence type="ECO:0000256" key="1">
    <source>
        <dbReference type="SAM" id="MobiDB-lite"/>
    </source>
</evidence>
<proteinExistence type="predicted"/>
<dbReference type="RefSeq" id="XP_002845801.1">
    <property type="nucleotide sequence ID" value="XM_002845755.1"/>
</dbReference>